<dbReference type="Gene3D" id="3.40.50.2000">
    <property type="entry name" value="Glycogen Phosphorylase B"/>
    <property type="match status" value="2"/>
</dbReference>
<name>E4RTI2_LEAB4</name>
<dbReference type="Pfam" id="PF13439">
    <property type="entry name" value="Glyco_transf_4"/>
    <property type="match status" value="1"/>
</dbReference>
<dbReference type="RefSeq" id="WP_013407889.1">
    <property type="nucleotide sequence ID" value="NC_014655.1"/>
</dbReference>
<dbReference type="HOGENOM" id="CLU_009583_35_0_10"/>
<proteinExistence type="predicted"/>
<protein>
    <submittedName>
        <fullName evidence="3">Glycosyl transferase group 1</fullName>
    </submittedName>
</protein>
<evidence type="ECO:0000259" key="2">
    <source>
        <dbReference type="Pfam" id="PF13439"/>
    </source>
</evidence>
<feature type="domain" description="Glycosyltransferase subfamily 4-like N-terminal" evidence="2">
    <location>
        <begin position="47"/>
        <end position="199"/>
    </location>
</feature>
<dbReference type="EMBL" id="CP002305">
    <property type="protein sequence ID" value="ADQ16839.1"/>
    <property type="molecule type" value="Genomic_DNA"/>
</dbReference>
<reference evidence="3 4" key="2">
    <citation type="journal article" date="2011" name="Stand. Genomic Sci.">
        <title>Complete genome sequence of Leadbetterella byssophila type strain (4M15).</title>
        <authorList>
            <person name="Abt B."/>
            <person name="Teshima H."/>
            <person name="Lucas S."/>
            <person name="Lapidus A."/>
            <person name="Del Rio T.G."/>
            <person name="Nolan M."/>
            <person name="Tice H."/>
            <person name="Cheng J.F."/>
            <person name="Pitluck S."/>
            <person name="Liolios K."/>
            <person name="Pagani I."/>
            <person name="Ivanova N."/>
            <person name="Mavromatis K."/>
            <person name="Pati A."/>
            <person name="Tapia R."/>
            <person name="Han C."/>
            <person name="Goodwin L."/>
            <person name="Chen A."/>
            <person name="Palaniappan K."/>
            <person name="Land M."/>
            <person name="Hauser L."/>
            <person name="Chang Y.J."/>
            <person name="Jeffries C.D."/>
            <person name="Rohde M."/>
            <person name="Goker M."/>
            <person name="Tindall B.J."/>
            <person name="Detter J.C."/>
            <person name="Woyke T."/>
            <person name="Bristow J."/>
            <person name="Eisen J.A."/>
            <person name="Markowitz V."/>
            <person name="Hugenholtz P."/>
            <person name="Klenk H.P."/>
            <person name="Kyrpides N.C."/>
        </authorList>
    </citation>
    <scope>NUCLEOTIDE SEQUENCE [LARGE SCALE GENOMIC DNA]</scope>
    <source>
        <strain evidence="4">DSM 17132 / JCM 16389 / KACC 11308 / NBRC 106382 / 4M15</strain>
    </source>
</reference>
<evidence type="ECO:0000313" key="3">
    <source>
        <dbReference type="EMBL" id="ADQ16839.1"/>
    </source>
</evidence>
<evidence type="ECO:0000313" key="4">
    <source>
        <dbReference type="Proteomes" id="UP000007435"/>
    </source>
</evidence>
<dbReference type="eggNOG" id="COG0438">
    <property type="taxonomic scope" value="Bacteria"/>
</dbReference>
<feature type="domain" description="Glycosyl transferase family 1" evidence="1">
    <location>
        <begin position="206"/>
        <end position="337"/>
    </location>
</feature>
<dbReference type="STRING" id="649349.Lbys_1117"/>
<reference key="1">
    <citation type="submission" date="2010-11" db="EMBL/GenBank/DDBJ databases">
        <title>The complete genome of Leadbetterella byssophila DSM 17132.</title>
        <authorList>
            <consortium name="US DOE Joint Genome Institute (JGI-PGF)"/>
            <person name="Lucas S."/>
            <person name="Copeland A."/>
            <person name="Lapidus A."/>
            <person name="Glavina del Rio T."/>
            <person name="Dalin E."/>
            <person name="Tice H."/>
            <person name="Bruce D."/>
            <person name="Goodwin L."/>
            <person name="Pitluck S."/>
            <person name="Kyrpides N."/>
            <person name="Mavromatis K."/>
            <person name="Ivanova N."/>
            <person name="Teshima H."/>
            <person name="Brettin T."/>
            <person name="Detter J.C."/>
            <person name="Han C."/>
            <person name="Tapia R."/>
            <person name="Land M."/>
            <person name="Hauser L."/>
            <person name="Markowitz V."/>
            <person name="Cheng J.-F."/>
            <person name="Hugenholtz P."/>
            <person name="Woyke T."/>
            <person name="Wu D."/>
            <person name="Tindall B."/>
            <person name="Pomrenke H.G."/>
            <person name="Brambilla E."/>
            <person name="Klenk H.-P."/>
            <person name="Eisen J.A."/>
        </authorList>
    </citation>
    <scope>NUCLEOTIDE SEQUENCE [LARGE SCALE GENOMIC DNA]</scope>
    <source>
        <strain>DSM 17132</strain>
    </source>
</reference>
<dbReference type="InterPro" id="IPR028098">
    <property type="entry name" value="Glyco_trans_4-like_N"/>
</dbReference>
<dbReference type="KEGG" id="lby:Lbys_1117"/>
<sequence>MRILVVHNHYQDVGGEDMVFHQEVDYLKQSHEVETLTFQNKKGWKGLLQYLSYPYNLWAGQKLKRKIKSFCPDVIHVHNIHYASGPILFRVAQQENIPVAFTLHNYRMVCPSALLFFEERRYMESIGKSFPWNAVKLGVLDHSIPKTFLTAFTYRLHAWLGTWSKVDAFIPLTSWAGRILMEGNLGIRKEQIFIKPNFISPLPFTLEETEKYYIYIGRLSVEKGVKQLFANFDNEAAPHLKVIGDGPLRALAPNRRNIELLGYLNRDKITHYLLKAKAVIIPSICLEGFPLALLEGMSLKKLIIISQEIAASEIIEDGVNGFKINPENFLSTLKEIDQREDLNAIAERGHQVFLDHFTPEKVMNQLNEIYQVIKDRKADQG</sequence>
<dbReference type="Proteomes" id="UP000007435">
    <property type="component" value="Chromosome"/>
</dbReference>
<dbReference type="CDD" id="cd03801">
    <property type="entry name" value="GT4_PimA-like"/>
    <property type="match status" value="1"/>
</dbReference>
<dbReference type="InterPro" id="IPR001296">
    <property type="entry name" value="Glyco_trans_1"/>
</dbReference>
<dbReference type="SUPFAM" id="SSF53756">
    <property type="entry name" value="UDP-Glycosyltransferase/glycogen phosphorylase"/>
    <property type="match status" value="1"/>
</dbReference>
<dbReference type="Pfam" id="PF00534">
    <property type="entry name" value="Glycos_transf_1"/>
    <property type="match status" value="1"/>
</dbReference>
<gene>
    <name evidence="3" type="ordered locus">Lbys_1117</name>
</gene>
<organism evidence="3 4">
    <name type="scientific">Leadbetterella byssophila (strain DSM 17132 / JCM 16389 / KACC 11308 / NBRC 106382 / 4M15)</name>
    <dbReference type="NCBI Taxonomy" id="649349"/>
    <lineage>
        <taxon>Bacteria</taxon>
        <taxon>Pseudomonadati</taxon>
        <taxon>Bacteroidota</taxon>
        <taxon>Cytophagia</taxon>
        <taxon>Cytophagales</taxon>
        <taxon>Leadbetterellaceae</taxon>
        <taxon>Leadbetterella</taxon>
    </lineage>
</organism>
<dbReference type="PANTHER" id="PTHR45947">
    <property type="entry name" value="SULFOQUINOVOSYL TRANSFERASE SQD2"/>
    <property type="match status" value="1"/>
</dbReference>
<keyword evidence="3" id="KW-0808">Transferase</keyword>
<dbReference type="OrthoDB" id="9787111at2"/>
<keyword evidence="4" id="KW-1185">Reference proteome</keyword>
<dbReference type="CAZy" id="GT4">
    <property type="family name" value="Glycosyltransferase Family 4"/>
</dbReference>
<dbReference type="InterPro" id="IPR050194">
    <property type="entry name" value="Glycosyltransferase_grp1"/>
</dbReference>
<dbReference type="AlphaFoldDB" id="E4RTI2"/>
<accession>E4RTI2</accession>
<dbReference type="GO" id="GO:0016757">
    <property type="term" value="F:glycosyltransferase activity"/>
    <property type="evidence" value="ECO:0007669"/>
    <property type="project" value="InterPro"/>
</dbReference>
<evidence type="ECO:0000259" key="1">
    <source>
        <dbReference type="Pfam" id="PF00534"/>
    </source>
</evidence>
<dbReference type="PANTHER" id="PTHR45947:SF13">
    <property type="entry name" value="TRANSFERASE"/>
    <property type="match status" value="1"/>
</dbReference>